<proteinExistence type="predicted"/>
<dbReference type="STRING" id="4097.A0A1S3XVA5"/>
<dbReference type="AlphaFoldDB" id="A0A1S3XVA5"/>
<keyword evidence="1" id="KW-0812">Transmembrane</keyword>
<evidence type="ECO:0000313" key="3">
    <source>
        <dbReference type="RefSeq" id="XP_016443878.1"/>
    </source>
</evidence>
<evidence type="ECO:0000256" key="1">
    <source>
        <dbReference type="SAM" id="Phobius"/>
    </source>
</evidence>
<dbReference type="GeneID" id="107769190"/>
<gene>
    <name evidence="3" type="primary">LOC107769190</name>
</gene>
<dbReference type="OrthoDB" id="2013913at2759"/>
<dbReference type="PANTHER" id="PTHR33919:SF11">
    <property type="entry name" value="EXPRESSED PROTEIN"/>
    <property type="match status" value="1"/>
</dbReference>
<keyword evidence="1" id="KW-1133">Transmembrane helix</keyword>
<dbReference type="PANTHER" id="PTHR33919">
    <property type="entry name" value="OS09G0127700 PROTEIN"/>
    <property type="match status" value="1"/>
</dbReference>
<sequence>MAFRSATYLKSIVSHLLKGSSSVNYATAATSRFKGASPPVQLKATVPNYRSKKGDFVPVCVALGMIGLSASFGLHTAMHQLRRAPNVHVKKSRRETLPEIVEPEHVAEDADKFINKSLFRKVAHIQDFSTSRVIPDPAHGDVYTKKPGVVTLKTVGVDPN</sequence>
<dbReference type="RefSeq" id="XP_016443878.1">
    <property type="nucleotide sequence ID" value="XM_016588392.1"/>
</dbReference>
<dbReference type="RefSeq" id="XP_016443878.1">
    <property type="nucleotide sequence ID" value="XM_016588392.2"/>
</dbReference>
<protein>
    <submittedName>
        <fullName evidence="3">Uncharacterized protein LOC107769190 isoform X1</fullName>
    </submittedName>
    <submittedName>
        <fullName evidence="3">Uncharacterized protein isoform X1</fullName>
    </submittedName>
</protein>
<accession>A0A1S3XVA5</accession>
<feature type="transmembrane region" description="Helical" evidence="1">
    <location>
        <begin position="56"/>
        <end position="74"/>
    </location>
</feature>
<organism evidence="2 3">
    <name type="scientific">Nicotiana tabacum</name>
    <name type="common">Common tobacco</name>
    <dbReference type="NCBI Taxonomy" id="4097"/>
    <lineage>
        <taxon>Eukaryota</taxon>
        <taxon>Viridiplantae</taxon>
        <taxon>Streptophyta</taxon>
        <taxon>Embryophyta</taxon>
        <taxon>Tracheophyta</taxon>
        <taxon>Spermatophyta</taxon>
        <taxon>Magnoliopsida</taxon>
        <taxon>eudicotyledons</taxon>
        <taxon>Gunneridae</taxon>
        <taxon>Pentapetalae</taxon>
        <taxon>asterids</taxon>
        <taxon>lamiids</taxon>
        <taxon>Solanales</taxon>
        <taxon>Solanaceae</taxon>
        <taxon>Nicotianoideae</taxon>
        <taxon>Nicotianeae</taxon>
        <taxon>Nicotiana</taxon>
    </lineage>
</organism>
<dbReference type="KEGG" id="nta:107769190"/>
<name>A0A1S3XVA5_TOBAC</name>
<dbReference type="PaxDb" id="4097-A0A1S3XVA5"/>
<evidence type="ECO:0000313" key="2">
    <source>
        <dbReference type="Proteomes" id="UP000790787"/>
    </source>
</evidence>
<dbReference type="Proteomes" id="UP000790787">
    <property type="component" value="Chromosome 4"/>
</dbReference>
<reference evidence="3" key="2">
    <citation type="submission" date="2025-08" db="UniProtKB">
        <authorList>
            <consortium name="RefSeq"/>
        </authorList>
    </citation>
    <scope>IDENTIFICATION</scope>
    <source>
        <tissue evidence="3">Leaf</tissue>
    </source>
</reference>
<reference evidence="2" key="1">
    <citation type="journal article" date="2014" name="Nat. Commun.">
        <title>The tobacco genome sequence and its comparison with those of tomato and potato.</title>
        <authorList>
            <person name="Sierro N."/>
            <person name="Battey J.N."/>
            <person name="Ouadi S."/>
            <person name="Bakaher N."/>
            <person name="Bovet L."/>
            <person name="Willig A."/>
            <person name="Goepfert S."/>
            <person name="Peitsch M.C."/>
            <person name="Ivanov N.V."/>
        </authorList>
    </citation>
    <scope>NUCLEOTIDE SEQUENCE [LARGE SCALE GENOMIC DNA]</scope>
</reference>
<keyword evidence="2" id="KW-1185">Reference proteome</keyword>
<keyword evidence="1" id="KW-0472">Membrane</keyword>